<dbReference type="Proteomes" id="UP000276133">
    <property type="component" value="Unassembled WGS sequence"/>
</dbReference>
<name>A0A3M7PKE7_BRAPC</name>
<evidence type="ECO:0000313" key="1">
    <source>
        <dbReference type="EMBL" id="RMZ99605.1"/>
    </source>
</evidence>
<proteinExistence type="predicted"/>
<organism evidence="1 2">
    <name type="scientific">Brachionus plicatilis</name>
    <name type="common">Marine rotifer</name>
    <name type="synonym">Brachionus muelleri</name>
    <dbReference type="NCBI Taxonomy" id="10195"/>
    <lineage>
        <taxon>Eukaryota</taxon>
        <taxon>Metazoa</taxon>
        <taxon>Spiralia</taxon>
        <taxon>Gnathifera</taxon>
        <taxon>Rotifera</taxon>
        <taxon>Eurotatoria</taxon>
        <taxon>Monogononta</taxon>
        <taxon>Pseudotrocha</taxon>
        <taxon>Ploima</taxon>
        <taxon>Brachionidae</taxon>
        <taxon>Brachionus</taxon>
    </lineage>
</organism>
<reference evidence="1 2" key="1">
    <citation type="journal article" date="2018" name="Sci. Rep.">
        <title>Genomic signatures of local adaptation to the degree of environmental predictability in rotifers.</title>
        <authorList>
            <person name="Franch-Gras L."/>
            <person name="Hahn C."/>
            <person name="Garcia-Roger E.M."/>
            <person name="Carmona M.J."/>
            <person name="Serra M."/>
            <person name="Gomez A."/>
        </authorList>
    </citation>
    <scope>NUCLEOTIDE SEQUENCE [LARGE SCALE GENOMIC DNA]</scope>
    <source>
        <strain evidence="1">HYR1</strain>
    </source>
</reference>
<accession>A0A3M7PKE7</accession>
<evidence type="ECO:0000313" key="2">
    <source>
        <dbReference type="Proteomes" id="UP000276133"/>
    </source>
</evidence>
<comment type="caution">
    <text evidence="1">The sequence shown here is derived from an EMBL/GenBank/DDBJ whole genome shotgun (WGS) entry which is preliminary data.</text>
</comment>
<dbReference type="AlphaFoldDB" id="A0A3M7PKE7"/>
<sequence length="94" mass="10649">MQMLNDYVGSRTLSFIMIGTNLCTVNKHRPLLLSNHIDPIGKKSSRHKATNQIEQLATTAITATTSRIQTMKSLKLTDYCRLHILCSYRANSRL</sequence>
<keyword evidence="2" id="KW-1185">Reference proteome</keyword>
<protein>
    <submittedName>
        <fullName evidence="1">Uncharacterized protein</fullName>
    </submittedName>
</protein>
<gene>
    <name evidence="1" type="ORF">BpHYR1_029902</name>
</gene>
<dbReference type="EMBL" id="REGN01010141">
    <property type="protein sequence ID" value="RMZ99605.1"/>
    <property type="molecule type" value="Genomic_DNA"/>
</dbReference>